<reference evidence="2" key="1">
    <citation type="submission" date="2018-05" db="EMBL/GenBank/DDBJ databases">
        <authorList>
            <person name="Lanie J.A."/>
            <person name="Ng W.-L."/>
            <person name="Kazmierczak K.M."/>
            <person name="Andrzejewski T.M."/>
            <person name="Davidsen T.M."/>
            <person name="Wayne K.J."/>
            <person name="Tettelin H."/>
            <person name="Glass J.I."/>
            <person name="Rusch D."/>
            <person name="Podicherti R."/>
            <person name="Tsui H.-C.T."/>
            <person name="Winkler M.E."/>
        </authorList>
    </citation>
    <scope>NUCLEOTIDE SEQUENCE</scope>
    <source>
        <strain evidence="2">O26_G3522</strain>
    </source>
</reference>
<accession>A0A2Z4BVP3</accession>
<dbReference type="Gene3D" id="3.90.550.10">
    <property type="entry name" value="Spore Coat Polysaccharide Biosynthesis Protein SpsA, Chain A"/>
    <property type="match status" value="1"/>
</dbReference>
<name>A0A2Z4BVP3_9ENTR</name>
<sequence>MNSSVAILVCTYNGEKYLKSQIDSIRAQTHNDWVIYISDDGSTDNTRKIIEDCISEIGTERCKLIEGPRKGFARNFINGIKLIPKKYQYYAFCDQDDIWLNNKIEKSIANLSCIIANIPAVYCSSTLLVDENENYIGPSSKITKPLSFKNSLIQCVAGGNTMLFNLSAKLIIDKTPEDKIIPSHDWWVYILITACDGKVIYDPDPTLKYRQHYNNLVGENKTLSAKFKRVKILFNGEFKKSVDANLILLNHMHEILSQENKITAQRFFCLRKVSFLSRIKQIIQLRLYRQSNIESLLFAVALFLKRI</sequence>
<organism evidence="2">
    <name type="scientific">Citrobacter werkmanii</name>
    <dbReference type="NCBI Taxonomy" id="67827"/>
    <lineage>
        <taxon>Bacteria</taxon>
        <taxon>Pseudomonadati</taxon>
        <taxon>Pseudomonadota</taxon>
        <taxon>Gammaproteobacteria</taxon>
        <taxon>Enterobacterales</taxon>
        <taxon>Enterobacteriaceae</taxon>
        <taxon>Citrobacter</taxon>
        <taxon>Citrobacter freundii complex</taxon>
    </lineage>
</organism>
<evidence type="ECO:0000259" key="1">
    <source>
        <dbReference type="Pfam" id="PF00535"/>
    </source>
</evidence>
<dbReference type="Pfam" id="PF00535">
    <property type="entry name" value="Glycos_transf_2"/>
    <property type="match status" value="1"/>
</dbReference>
<dbReference type="InterPro" id="IPR001173">
    <property type="entry name" value="Glyco_trans_2-like"/>
</dbReference>
<evidence type="ECO:0000313" key="2">
    <source>
        <dbReference type="EMBL" id="AWU66695.1"/>
    </source>
</evidence>
<feature type="domain" description="Glycosyltransferase 2-like" evidence="1">
    <location>
        <begin position="7"/>
        <end position="111"/>
    </location>
</feature>
<dbReference type="CDD" id="cd04196">
    <property type="entry name" value="GT_2_like_d"/>
    <property type="match status" value="1"/>
</dbReference>
<protein>
    <submittedName>
        <fullName evidence="2">Glycosyl transferase</fullName>
    </submittedName>
</protein>
<proteinExistence type="predicted"/>
<dbReference type="PANTHER" id="PTHR22916:SF3">
    <property type="entry name" value="UDP-GLCNAC:BETAGAL BETA-1,3-N-ACETYLGLUCOSAMINYLTRANSFERASE-LIKE PROTEIN 1"/>
    <property type="match status" value="1"/>
</dbReference>
<dbReference type="SUPFAM" id="SSF53448">
    <property type="entry name" value="Nucleotide-diphospho-sugar transferases"/>
    <property type="match status" value="1"/>
</dbReference>
<dbReference type="EMBL" id="MH325898">
    <property type="protein sequence ID" value="AWU66695.1"/>
    <property type="molecule type" value="Genomic_DNA"/>
</dbReference>
<dbReference type="PANTHER" id="PTHR22916">
    <property type="entry name" value="GLYCOSYLTRANSFERASE"/>
    <property type="match status" value="1"/>
</dbReference>
<gene>
    <name evidence="2" type="primary">gt1</name>
</gene>
<dbReference type="AlphaFoldDB" id="A0A2Z4BVP3"/>
<dbReference type="GO" id="GO:0016758">
    <property type="term" value="F:hexosyltransferase activity"/>
    <property type="evidence" value="ECO:0007669"/>
    <property type="project" value="UniProtKB-ARBA"/>
</dbReference>
<dbReference type="InterPro" id="IPR029044">
    <property type="entry name" value="Nucleotide-diphossugar_trans"/>
</dbReference>
<keyword evidence="2" id="KW-0808">Transferase</keyword>